<reference evidence="3 4" key="1">
    <citation type="submission" date="2017-04" db="EMBL/GenBank/DDBJ databases">
        <title>Whole Genome Sequence of 1,4-Dioxane Degrading Bacterium Mycobacterium dioxanotrophicus PH-06.</title>
        <authorList>
            <person name="He Y."/>
        </authorList>
    </citation>
    <scope>NUCLEOTIDE SEQUENCE [LARGE SCALE GENOMIC DNA]</scope>
    <source>
        <strain evidence="3 4">PH-06</strain>
        <plasmid evidence="3 4">unnamed4</plasmid>
    </source>
</reference>
<dbReference type="KEGG" id="mdx:BTO20_38710"/>
<name>A0A1Y0CHR3_9MYCO</name>
<sequence>MHKVTKHQMRDTEPEQMTPCFQGDPERWFPEGQLPDAEAAADCWSCFYQSRCALRALTLDPQPEHGVWGGYRLAPGPGLKRNRKELRIIAGLDIGPARSPGAEVAQVLSRRAAGDACSESVGDAQGVQDVDAPEPAGDSSGSDGVGAEVIELADYTPTRGAAEAQLVLPLTLAMSAHAPTG</sequence>
<gene>
    <name evidence="3" type="ORF">BTO20_38710</name>
</gene>
<evidence type="ECO:0000313" key="3">
    <source>
        <dbReference type="EMBL" id="ART74527.1"/>
    </source>
</evidence>
<protein>
    <submittedName>
        <fullName evidence="3">Transcription factor WhiB</fullName>
    </submittedName>
</protein>
<evidence type="ECO:0000313" key="4">
    <source>
        <dbReference type="Proteomes" id="UP000195331"/>
    </source>
</evidence>
<dbReference type="PROSITE" id="PS51674">
    <property type="entry name" value="4FE4S_WBL"/>
    <property type="match status" value="1"/>
</dbReference>
<dbReference type="InterPro" id="IPR034768">
    <property type="entry name" value="4FE4S_WBL"/>
</dbReference>
<feature type="domain" description="4Fe-4S Wbl-type" evidence="2">
    <location>
        <begin position="19"/>
        <end position="78"/>
    </location>
</feature>
<dbReference type="OrthoDB" id="4747984at2"/>
<dbReference type="Pfam" id="PF02467">
    <property type="entry name" value="Whib"/>
    <property type="match status" value="1"/>
</dbReference>
<proteinExistence type="predicted"/>
<organism evidence="3 4">
    <name type="scientific">Mycobacterium dioxanotrophicus</name>
    <dbReference type="NCBI Taxonomy" id="482462"/>
    <lineage>
        <taxon>Bacteria</taxon>
        <taxon>Bacillati</taxon>
        <taxon>Actinomycetota</taxon>
        <taxon>Actinomycetes</taxon>
        <taxon>Mycobacteriales</taxon>
        <taxon>Mycobacteriaceae</taxon>
        <taxon>Mycobacterium</taxon>
    </lineage>
</organism>
<dbReference type="EMBL" id="CP020813">
    <property type="protein sequence ID" value="ART74527.1"/>
    <property type="molecule type" value="Genomic_DNA"/>
</dbReference>
<geneLocation type="plasmid" evidence="3 4">
    <name>unnamed4</name>
</geneLocation>
<evidence type="ECO:0000256" key="1">
    <source>
        <dbReference type="SAM" id="MobiDB-lite"/>
    </source>
</evidence>
<feature type="region of interest" description="Disordered" evidence="1">
    <location>
        <begin position="1"/>
        <end position="20"/>
    </location>
</feature>
<keyword evidence="3" id="KW-0614">Plasmid</keyword>
<dbReference type="AlphaFoldDB" id="A0A1Y0CHR3"/>
<dbReference type="Proteomes" id="UP000195331">
    <property type="component" value="Plasmid unnamed4"/>
</dbReference>
<evidence type="ECO:0000259" key="2">
    <source>
        <dbReference type="PROSITE" id="PS51674"/>
    </source>
</evidence>
<feature type="region of interest" description="Disordered" evidence="1">
    <location>
        <begin position="119"/>
        <end position="145"/>
    </location>
</feature>
<accession>A0A1Y0CHR3</accession>
<keyword evidence="4" id="KW-1185">Reference proteome</keyword>